<proteinExistence type="inferred from homology"/>
<dbReference type="PROSITE" id="PS51767">
    <property type="entry name" value="PEPTIDASE_A1"/>
    <property type="match status" value="1"/>
</dbReference>
<dbReference type="GO" id="GO:0005576">
    <property type="term" value="C:extracellular region"/>
    <property type="evidence" value="ECO:0007669"/>
    <property type="project" value="TreeGrafter"/>
</dbReference>
<evidence type="ECO:0000313" key="7">
    <source>
        <dbReference type="EMBL" id="KAK9683534.1"/>
    </source>
</evidence>
<evidence type="ECO:0000313" key="8">
    <source>
        <dbReference type="Proteomes" id="UP001443914"/>
    </source>
</evidence>
<evidence type="ECO:0000256" key="5">
    <source>
        <dbReference type="ARBA" id="ARBA00023180"/>
    </source>
</evidence>
<evidence type="ECO:0000256" key="1">
    <source>
        <dbReference type="ARBA" id="ARBA00007447"/>
    </source>
</evidence>
<dbReference type="InterPro" id="IPR034161">
    <property type="entry name" value="Pepsin-like_plant"/>
</dbReference>
<dbReference type="InterPro" id="IPR032799">
    <property type="entry name" value="TAXi_C"/>
</dbReference>
<evidence type="ECO:0000256" key="2">
    <source>
        <dbReference type="ARBA" id="ARBA00022670"/>
    </source>
</evidence>
<evidence type="ECO:0000259" key="6">
    <source>
        <dbReference type="PROSITE" id="PS51767"/>
    </source>
</evidence>
<reference evidence="7" key="1">
    <citation type="submission" date="2024-03" db="EMBL/GenBank/DDBJ databases">
        <title>WGS assembly of Saponaria officinalis var. Norfolk2.</title>
        <authorList>
            <person name="Jenkins J."/>
            <person name="Shu S."/>
            <person name="Grimwood J."/>
            <person name="Barry K."/>
            <person name="Goodstein D."/>
            <person name="Schmutz J."/>
            <person name="Leebens-Mack J."/>
            <person name="Osbourn A."/>
        </authorList>
    </citation>
    <scope>NUCLEOTIDE SEQUENCE [LARGE SCALE GENOMIC DNA]</scope>
    <source>
        <strain evidence="7">JIC</strain>
    </source>
</reference>
<keyword evidence="3" id="KW-0064">Aspartyl protease</keyword>
<comment type="similarity">
    <text evidence="1">Belongs to the peptidase A1 family.</text>
</comment>
<dbReference type="InterPro" id="IPR033121">
    <property type="entry name" value="PEPTIDASE_A1"/>
</dbReference>
<dbReference type="InterPro" id="IPR032861">
    <property type="entry name" value="TAXi_N"/>
</dbReference>
<keyword evidence="2" id="KW-0645">Protease</keyword>
<dbReference type="InterPro" id="IPR051708">
    <property type="entry name" value="Plant_Aspart_Prot_A1"/>
</dbReference>
<comment type="caution">
    <text evidence="7">The sequence shown here is derived from an EMBL/GenBank/DDBJ whole genome shotgun (WGS) entry which is preliminary data.</text>
</comment>
<dbReference type="Pfam" id="PF14541">
    <property type="entry name" value="TAXi_C"/>
    <property type="match status" value="1"/>
</dbReference>
<protein>
    <recommendedName>
        <fullName evidence="6">Peptidase A1 domain-containing protein</fullName>
    </recommendedName>
</protein>
<feature type="domain" description="Peptidase A1" evidence="6">
    <location>
        <begin position="67"/>
        <end position="423"/>
    </location>
</feature>
<keyword evidence="8" id="KW-1185">Reference proteome</keyword>
<name>A0AAW1I4R4_SAPOF</name>
<dbReference type="PANTHER" id="PTHR47967:SF128">
    <property type="entry name" value="ASPARTIC PROTEINASE CDR1-LIKE"/>
    <property type="match status" value="1"/>
</dbReference>
<dbReference type="PANTHER" id="PTHR47967">
    <property type="entry name" value="OS07G0603500 PROTEIN-RELATED"/>
    <property type="match status" value="1"/>
</dbReference>
<dbReference type="SUPFAM" id="SSF50630">
    <property type="entry name" value="Acid proteases"/>
    <property type="match status" value="1"/>
</dbReference>
<dbReference type="InterPro" id="IPR021109">
    <property type="entry name" value="Peptidase_aspartic_dom_sf"/>
</dbReference>
<dbReference type="GO" id="GO:0006508">
    <property type="term" value="P:proteolysis"/>
    <property type="evidence" value="ECO:0007669"/>
    <property type="project" value="UniProtKB-KW"/>
</dbReference>
<dbReference type="Gene3D" id="2.40.70.10">
    <property type="entry name" value="Acid Proteases"/>
    <property type="match status" value="2"/>
</dbReference>
<sequence length="432" mass="48157">MLAIQKGFTTNLIHRESPLSPLKTQSLDKFERLRSSIQRSMTKINQFNISATGDTQSQFITSSHGEYAMELYYGTPPVPQLGLIDTTSSFTMTQCHPIVNSYTHTHLHPIFNPLNSSTYKVQNCTSKTCKGHYKVIAFCGEKKPTCEFVTLNRVLFYASRGQVATETITFKSGNVKEISIPEFIFGCVHNNYLYEKIKNRNPNQIGLGRGSSSLISQLGSSFGGKFSYCFIPFFMEGNYTSKINFGNNAEVSGPGVISTPIFKKGPTSIIHYSLTLKGLTIEKTHIPFYSKFFRDSQSKDKGNMVVDTAMSLTYLPEDMFSIFKSALESIIKGEKIQDPNEYLNLCYKTDNNGADLNIPNITAHFVGGDLVLRPYNTFILSSDEVLCLAVAPLLGLPYGYLGNIAQMNFLVGYDIVGHKISFKPTDCTVEKQ</sequence>
<dbReference type="EMBL" id="JBDFQZ010000010">
    <property type="protein sequence ID" value="KAK9683534.1"/>
    <property type="molecule type" value="Genomic_DNA"/>
</dbReference>
<dbReference type="Proteomes" id="UP001443914">
    <property type="component" value="Unassembled WGS sequence"/>
</dbReference>
<keyword evidence="5" id="KW-0325">Glycoprotein</keyword>
<organism evidence="7 8">
    <name type="scientific">Saponaria officinalis</name>
    <name type="common">Common soapwort</name>
    <name type="synonym">Lychnis saponaria</name>
    <dbReference type="NCBI Taxonomy" id="3572"/>
    <lineage>
        <taxon>Eukaryota</taxon>
        <taxon>Viridiplantae</taxon>
        <taxon>Streptophyta</taxon>
        <taxon>Embryophyta</taxon>
        <taxon>Tracheophyta</taxon>
        <taxon>Spermatophyta</taxon>
        <taxon>Magnoliopsida</taxon>
        <taxon>eudicotyledons</taxon>
        <taxon>Gunneridae</taxon>
        <taxon>Pentapetalae</taxon>
        <taxon>Caryophyllales</taxon>
        <taxon>Caryophyllaceae</taxon>
        <taxon>Caryophylleae</taxon>
        <taxon>Saponaria</taxon>
    </lineage>
</organism>
<dbReference type="CDD" id="cd05476">
    <property type="entry name" value="pepsin_A_like_plant"/>
    <property type="match status" value="1"/>
</dbReference>
<evidence type="ECO:0000256" key="3">
    <source>
        <dbReference type="ARBA" id="ARBA00022750"/>
    </source>
</evidence>
<dbReference type="Pfam" id="PF14543">
    <property type="entry name" value="TAXi_N"/>
    <property type="match status" value="1"/>
</dbReference>
<dbReference type="GO" id="GO:0004190">
    <property type="term" value="F:aspartic-type endopeptidase activity"/>
    <property type="evidence" value="ECO:0007669"/>
    <property type="project" value="UniProtKB-KW"/>
</dbReference>
<evidence type="ECO:0000256" key="4">
    <source>
        <dbReference type="ARBA" id="ARBA00022801"/>
    </source>
</evidence>
<gene>
    <name evidence="7" type="ORF">RND81_10G148500</name>
</gene>
<dbReference type="AlphaFoldDB" id="A0AAW1I4R4"/>
<keyword evidence="4" id="KW-0378">Hydrolase</keyword>
<accession>A0AAW1I4R4</accession>